<evidence type="ECO:0000313" key="6">
    <source>
        <dbReference type="Proteomes" id="UP000007254"/>
    </source>
</evidence>
<dbReference type="EMBL" id="CP002903">
    <property type="protein sequence ID" value="AEJ61039.1"/>
    <property type="molecule type" value="Genomic_DNA"/>
</dbReference>
<reference evidence="5 6" key="1">
    <citation type="submission" date="2011-06" db="EMBL/GenBank/DDBJ databases">
        <title>The complete genome of Spirochaeta thermophila DSM 6578.</title>
        <authorList>
            <consortium name="US DOE Joint Genome Institute (JGI-PGF)"/>
            <person name="Lucas S."/>
            <person name="Lapidus A."/>
            <person name="Bruce D."/>
            <person name="Goodwin L."/>
            <person name="Pitluck S."/>
            <person name="Peters L."/>
            <person name="Kyrpides N."/>
            <person name="Mavromatis K."/>
            <person name="Ivanova N."/>
            <person name="Mikailova N."/>
            <person name="Pagani I."/>
            <person name="Chertkov O."/>
            <person name="Detter J.C."/>
            <person name="Tapia R."/>
            <person name="Han C."/>
            <person name="Land M."/>
            <person name="Hauser L."/>
            <person name="Markowitz V."/>
            <person name="Cheng J.-F."/>
            <person name="Hugenholtz P."/>
            <person name="Woyke T."/>
            <person name="Wu D."/>
            <person name="Spring S."/>
            <person name="Merkhoffer B."/>
            <person name="Schneider S."/>
            <person name="Klenk H.-P."/>
            <person name="Eisen J.A."/>
        </authorList>
    </citation>
    <scope>NUCLEOTIDE SEQUENCE [LARGE SCALE GENOMIC DNA]</scope>
    <source>
        <strain evidence="6">ATCC 700085 / DSM 6578 / Z-1203</strain>
    </source>
</reference>
<dbReference type="SMART" id="SM00382">
    <property type="entry name" value="AAA"/>
    <property type="match status" value="1"/>
</dbReference>
<evidence type="ECO:0000313" key="5">
    <source>
        <dbReference type="EMBL" id="AEJ61039.1"/>
    </source>
</evidence>
<dbReference type="Pfam" id="PF00005">
    <property type="entry name" value="ABC_tran"/>
    <property type="match status" value="1"/>
</dbReference>
<proteinExistence type="predicted"/>
<dbReference type="PROSITE" id="PS50893">
    <property type="entry name" value="ABC_TRANSPORTER_2"/>
    <property type="match status" value="1"/>
</dbReference>
<dbReference type="AlphaFoldDB" id="G0GB15"/>
<dbReference type="KEGG" id="stq:Spith_0763"/>
<dbReference type="GO" id="GO:0005524">
    <property type="term" value="F:ATP binding"/>
    <property type="evidence" value="ECO:0007669"/>
    <property type="project" value="UniProtKB-KW"/>
</dbReference>
<protein>
    <submittedName>
        <fullName evidence="5">Oligopeptide/dipeptide ABC transporter, ATPase subunit</fullName>
    </submittedName>
</protein>
<keyword evidence="1" id="KW-0813">Transport</keyword>
<evidence type="ECO:0000256" key="3">
    <source>
        <dbReference type="ARBA" id="ARBA00022840"/>
    </source>
</evidence>
<dbReference type="NCBIfam" id="TIGR01727">
    <property type="entry name" value="oligo_HPY"/>
    <property type="match status" value="1"/>
</dbReference>
<keyword evidence="6" id="KW-1185">Reference proteome</keyword>
<dbReference type="InterPro" id="IPR003593">
    <property type="entry name" value="AAA+_ATPase"/>
</dbReference>
<evidence type="ECO:0000259" key="4">
    <source>
        <dbReference type="PROSITE" id="PS50893"/>
    </source>
</evidence>
<dbReference type="GO" id="GO:0016887">
    <property type="term" value="F:ATP hydrolysis activity"/>
    <property type="evidence" value="ECO:0007669"/>
    <property type="project" value="InterPro"/>
</dbReference>
<dbReference type="HOGENOM" id="CLU_000604_1_23_12"/>
<evidence type="ECO:0000256" key="2">
    <source>
        <dbReference type="ARBA" id="ARBA00022741"/>
    </source>
</evidence>
<name>G0GB15_WINT7</name>
<dbReference type="InterPro" id="IPR003439">
    <property type="entry name" value="ABC_transporter-like_ATP-bd"/>
</dbReference>
<dbReference type="PANTHER" id="PTHR43067">
    <property type="entry name" value="OLIGOPEPTIDE/DIPEPTIDE ABC TRANSPORTER, ATPASE SUBUNIT"/>
    <property type="match status" value="1"/>
</dbReference>
<dbReference type="RefSeq" id="WP_014624416.1">
    <property type="nucleotide sequence ID" value="NC_017583.1"/>
</dbReference>
<sequence length="337" mass="37886">MDSKLLAVEDLHTYYRTRDGEHVHAVSGVSFELEEGRVLGIAGESGCGKSTLALSLMGFYFPPLYYKSGVIAIRGVDIMKLEYEKLRVDYLGKEISYIPQAAMNALNPTRKIGDFVVDVVQVHRPSLTEKEILTMAAERFESLNLPSRILRAFPTELSGGMKQRTVIAISTLLDPKILIADEPTSALDVSSQKAVIRMLRLLMRERVIKAMIFITHELPLLYHVADDIAVMYAGQLVEKGTAREVIFDPLHPYSHALMGSILVPDEEFMSSSRTIRTIPGAPPNLKEEIRGCRFADRCPYAFDACREHAVAERPVGKRMYRCLIDVEDLKERYVHGE</sequence>
<gene>
    <name evidence="5" type="ordered locus">Spith_0763</name>
</gene>
<dbReference type="SUPFAM" id="SSF52540">
    <property type="entry name" value="P-loop containing nucleoside triphosphate hydrolases"/>
    <property type="match status" value="1"/>
</dbReference>
<dbReference type="Pfam" id="PF08352">
    <property type="entry name" value="oligo_HPY"/>
    <property type="match status" value="1"/>
</dbReference>
<accession>G0GB15</accession>
<dbReference type="STRING" id="869211.Spith_0763"/>
<dbReference type="GO" id="GO:0015833">
    <property type="term" value="P:peptide transport"/>
    <property type="evidence" value="ECO:0007669"/>
    <property type="project" value="InterPro"/>
</dbReference>
<evidence type="ECO:0000256" key="1">
    <source>
        <dbReference type="ARBA" id="ARBA00022448"/>
    </source>
</evidence>
<keyword evidence="2" id="KW-0547">Nucleotide-binding</keyword>
<feature type="domain" description="ABC transporter" evidence="4">
    <location>
        <begin position="6"/>
        <end position="258"/>
    </location>
</feature>
<organism evidence="5 6">
    <name type="scientific">Winmispira thermophila (strain ATCC 700085 / DSM 6578 / Z-1203)</name>
    <name type="common">Spirochaeta thermophila</name>
    <dbReference type="NCBI Taxonomy" id="869211"/>
    <lineage>
        <taxon>Bacteria</taxon>
        <taxon>Pseudomonadati</taxon>
        <taxon>Spirochaetota</taxon>
        <taxon>Spirochaetia</taxon>
        <taxon>Winmispirales</taxon>
        <taxon>Winmispiraceae</taxon>
        <taxon>Winmispira</taxon>
    </lineage>
</organism>
<keyword evidence="3" id="KW-0067">ATP-binding</keyword>
<dbReference type="InterPro" id="IPR027417">
    <property type="entry name" value="P-loop_NTPase"/>
</dbReference>
<dbReference type="InterPro" id="IPR013563">
    <property type="entry name" value="Oligopep_ABC_C"/>
</dbReference>
<dbReference type="PANTHER" id="PTHR43067:SF3">
    <property type="entry name" value="MALTOSE ABC TRANSPORTER, ATP-BINDING PROTEIN"/>
    <property type="match status" value="1"/>
</dbReference>
<dbReference type="OrthoDB" id="41661at2"/>
<dbReference type="Proteomes" id="UP000007254">
    <property type="component" value="Chromosome"/>
</dbReference>
<dbReference type="CDD" id="cd03257">
    <property type="entry name" value="ABC_NikE_OppD_transporters"/>
    <property type="match status" value="1"/>
</dbReference>
<dbReference type="Gene3D" id="3.40.50.300">
    <property type="entry name" value="P-loop containing nucleotide triphosphate hydrolases"/>
    <property type="match status" value="1"/>
</dbReference>